<feature type="chain" id="PRO_5014095279" description="Wall-associated receptor kinase galacturonan-binding domain-containing protein" evidence="1">
    <location>
        <begin position="27"/>
        <end position="166"/>
    </location>
</feature>
<dbReference type="InterPro" id="IPR037176">
    <property type="entry name" value="Osmotin/thaumatin-like_sf"/>
</dbReference>
<proteinExistence type="predicted"/>
<dbReference type="AlphaFoldDB" id="I1IHC7"/>
<evidence type="ECO:0000313" key="3">
    <source>
        <dbReference type="EnsemblPlants" id="KQJ86240"/>
    </source>
</evidence>
<reference evidence="2" key="2">
    <citation type="submission" date="2017-06" db="EMBL/GenBank/DDBJ databases">
        <title>WGS assembly of Brachypodium distachyon.</title>
        <authorList>
            <consortium name="The International Brachypodium Initiative"/>
            <person name="Lucas S."/>
            <person name="Harmon-Smith M."/>
            <person name="Lail K."/>
            <person name="Tice H."/>
            <person name="Grimwood J."/>
            <person name="Bruce D."/>
            <person name="Barry K."/>
            <person name="Shu S."/>
            <person name="Lindquist E."/>
            <person name="Wang M."/>
            <person name="Pitluck S."/>
            <person name="Vogel J.P."/>
            <person name="Garvin D.F."/>
            <person name="Mockler T.C."/>
            <person name="Schmutz J."/>
            <person name="Rokhsar D."/>
            <person name="Bevan M.W."/>
        </authorList>
    </citation>
    <scope>NUCLEOTIDE SEQUENCE</scope>
    <source>
        <strain evidence="2">Bd21</strain>
    </source>
</reference>
<dbReference type="GeneID" id="100823933"/>
<feature type="signal peptide" evidence="1">
    <location>
        <begin position="1"/>
        <end position="26"/>
    </location>
</feature>
<evidence type="ECO:0000256" key="1">
    <source>
        <dbReference type="SAM" id="SignalP"/>
    </source>
</evidence>
<dbReference type="OrthoDB" id="636749at2759"/>
<dbReference type="OMA" id="CSGVTEM"/>
<keyword evidence="4" id="KW-1185">Reference proteome</keyword>
<evidence type="ECO:0000313" key="2">
    <source>
        <dbReference type="EMBL" id="KQJ86240.1"/>
    </source>
</evidence>
<dbReference type="EMBL" id="CM000883">
    <property type="protein sequence ID" value="KQJ86240.1"/>
    <property type="molecule type" value="Genomic_DNA"/>
</dbReference>
<evidence type="ECO:0000313" key="4">
    <source>
        <dbReference type="Proteomes" id="UP000008810"/>
    </source>
</evidence>
<protein>
    <recommendedName>
        <fullName evidence="5">Wall-associated receptor kinase galacturonan-binding domain-containing protein</fullName>
    </recommendedName>
</protein>
<dbReference type="KEGG" id="bdi:100823933"/>
<evidence type="ECO:0008006" key="5">
    <source>
        <dbReference type="Google" id="ProtNLM"/>
    </source>
</evidence>
<reference evidence="2 3" key="1">
    <citation type="journal article" date="2010" name="Nature">
        <title>Genome sequencing and analysis of the model grass Brachypodium distachyon.</title>
        <authorList>
            <consortium name="International Brachypodium Initiative"/>
        </authorList>
    </citation>
    <scope>NUCLEOTIDE SEQUENCE [LARGE SCALE GENOMIC DNA]</scope>
    <source>
        <strain evidence="2">Bd21</strain>
        <strain evidence="3">cv. Bd21</strain>
    </source>
</reference>
<gene>
    <name evidence="3" type="primary">LOC100823933</name>
    <name evidence="2" type="ORF">BRADI_4g04190v3</name>
</gene>
<dbReference type="HOGENOM" id="CLU_1638104_0_0_1"/>
<sequence>MASISKPVLMLLLIVTAAAAMGGAAAQGSQATCNGHKVTVQNLCGHDLKMDELTPVADSKVLFPAGWVLPNNQHAEFAVCAWTGRLRAPGAVEVDLHLGHEGGAYYSVSTAQNGMPVRVSVTPHGSPLQGHCPTAGCNSGGHCFEYSVPGNKCSGVTEMKVVYYSP</sequence>
<dbReference type="SUPFAM" id="SSF49870">
    <property type="entry name" value="Osmotin, thaumatin-like protein"/>
    <property type="match status" value="1"/>
</dbReference>
<keyword evidence="1" id="KW-0732">Signal</keyword>
<organism evidence="2">
    <name type="scientific">Brachypodium distachyon</name>
    <name type="common">Purple false brome</name>
    <name type="synonym">Trachynia distachya</name>
    <dbReference type="NCBI Taxonomy" id="15368"/>
    <lineage>
        <taxon>Eukaryota</taxon>
        <taxon>Viridiplantae</taxon>
        <taxon>Streptophyta</taxon>
        <taxon>Embryophyta</taxon>
        <taxon>Tracheophyta</taxon>
        <taxon>Spermatophyta</taxon>
        <taxon>Magnoliopsida</taxon>
        <taxon>Liliopsida</taxon>
        <taxon>Poales</taxon>
        <taxon>Poaceae</taxon>
        <taxon>BOP clade</taxon>
        <taxon>Pooideae</taxon>
        <taxon>Stipodae</taxon>
        <taxon>Brachypodieae</taxon>
        <taxon>Brachypodium</taxon>
    </lineage>
</organism>
<dbReference type="RefSeq" id="XP_003578920.1">
    <property type="nucleotide sequence ID" value="XM_003578872.4"/>
</dbReference>
<accession>I1IHC7</accession>
<dbReference type="EnsemblPlants" id="KQJ86240">
    <property type="protein sequence ID" value="KQJ86240"/>
    <property type="gene ID" value="BRADI_4g04190v3"/>
</dbReference>
<name>I1IHC7_BRADI</name>
<dbReference type="Proteomes" id="UP000008810">
    <property type="component" value="Chromosome 4"/>
</dbReference>
<dbReference type="Gramene" id="KQJ86240">
    <property type="protein sequence ID" value="KQJ86240"/>
    <property type="gene ID" value="BRADI_4g04190v3"/>
</dbReference>
<reference evidence="3" key="3">
    <citation type="submission" date="2018-08" db="UniProtKB">
        <authorList>
            <consortium name="EnsemblPlants"/>
        </authorList>
    </citation>
    <scope>IDENTIFICATION</scope>
    <source>
        <strain evidence="3">cv. Bd21</strain>
    </source>
</reference>
<dbReference type="eggNOG" id="ENOG502R5YT">
    <property type="taxonomic scope" value="Eukaryota"/>
</dbReference>